<evidence type="ECO:0000256" key="6">
    <source>
        <dbReference type="ARBA" id="ARBA00022777"/>
    </source>
</evidence>
<dbReference type="PANTHER" id="PTHR24421:SF10">
    <property type="entry name" value="NITRATE_NITRITE SENSOR PROTEIN NARQ"/>
    <property type="match status" value="1"/>
</dbReference>
<keyword evidence="13" id="KW-1185">Reference proteome</keyword>
<dbReference type="GO" id="GO:0005524">
    <property type="term" value="F:ATP binding"/>
    <property type="evidence" value="ECO:0007669"/>
    <property type="project" value="UniProtKB-KW"/>
</dbReference>
<dbReference type="PANTHER" id="PTHR24421">
    <property type="entry name" value="NITRATE/NITRITE SENSOR PROTEIN NARX-RELATED"/>
    <property type="match status" value="1"/>
</dbReference>
<dbReference type="AlphaFoldDB" id="A0A2N3XXI7"/>
<dbReference type="GO" id="GO:0000155">
    <property type="term" value="F:phosphorelay sensor kinase activity"/>
    <property type="evidence" value="ECO:0007669"/>
    <property type="project" value="InterPro"/>
</dbReference>
<dbReference type="STRING" id="994479.GCA_000194155_02397"/>
<evidence type="ECO:0000256" key="3">
    <source>
        <dbReference type="ARBA" id="ARBA00022553"/>
    </source>
</evidence>
<dbReference type="RefSeq" id="WP_083821880.1">
    <property type="nucleotide sequence ID" value="NZ_CP061007.1"/>
</dbReference>
<dbReference type="InterPro" id="IPR050482">
    <property type="entry name" value="Sensor_HK_TwoCompSys"/>
</dbReference>
<keyword evidence="9" id="KW-0812">Transmembrane</keyword>
<dbReference type="Gene3D" id="1.20.5.1930">
    <property type="match status" value="1"/>
</dbReference>
<keyword evidence="9" id="KW-0472">Membrane</keyword>
<sequence length="413" mass="45273">MVDHALGRSAVATPRTGLLAWITARRVVLGDVVFVVVLCVLHGFDLSIGEHPPWMVWWWPLVVSVPATSMLPLRRRVPWLVLFVLLAVTVALTLLKLYIGGLNLVILVAVYSVCVRGSRIASVVAATIAMVYPVTEMVVYELSPVESLLRIAGAVVNLVMVIGWARAMQVGRRRAAQLEQTLALLDDARDQLAADAAAVERARIAREFHDIVSHNLSVVALRAGVARALIDRDQEHARQTLQELEQTSRSALGEMRNLLNVLRDRNSAGQDPIDWQPTPSLDGVDKLVESVRGGRVVWKLDRRGQVRELGSGVEMTAYRILQEAMTNVLKHAGSGRARVLLDYRPDALRIEVTNHLGGLDAVDPRPLSEQSGHGLIGLRERVALLGGTLTAHPVLNGFHLQAMLPCAEYSDLP</sequence>
<dbReference type="CDD" id="cd16917">
    <property type="entry name" value="HATPase_UhpB-NarQ-NarX-like"/>
    <property type="match status" value="1"/>
</dbReference>
<comment type="catalytic activity">
    <reaction evidence="1">
        <text>ATP + protein L-histidine = ADP + protein N-phospho-L-histidine.</text>
        <dbReference type="EC" id="2.7.13.3"/>
    </reaction>
</comment>
<evidence type="ECO:0000256" key="9">
    <source>
        <dbReference type="SAM" id="Phobius"/>
    </source>
</evidence>
<dbReference type="Gene3D" id="3.30.565.10">
    <property type="entry name" value="Histidine kinase-like ATPase, C-terminal domain"/>
    <property type="match status" value="1"/>
</dbReference>
<evidence type="ECO:0000256" key="1">
    <source>
        <dbReference type="ARBA" id="ARBA00000085"/>
    </source>
</evidence>
<dbReference type="Pfam" id="PF02518">
    <property type="entry name" value="HATPase_c"/>
    <property type="match status" value="1"/>
</dbReference>
<dbReference type="SUPFAM" id="SSF55874">
    <property type="entry name" value="ATPase domain of HSP90 chaperone/DNA topoisomerase II/histidine kinase"/>
    <property type="match status" value="1"/>
</dbReference>
<keyword evidence="7" id="KW-0067">ATP-binding</keyword>
<feature type="transmembrane region" description="Helical" evidence="9">
    <location>
        <begin position="147"/>
        <end position="165"/>
    </location>
</feature>
<dbReference type="OrthoDB" id="227596at2"/>
<keyword evidence="3" id="KW-0597">Phosphoprotein</keyword>
<feature type="domain" description="Histidine kinase/HSP90-like ATPase" evidence="10">
    <location>
        <begin position="313"/>
        <end position="392"/>
    </location>
</feature>
<dbReference type="InterPro" id="IPR011712">
    <property type="entry name" value="Sig_transdc_His_kin_sub3_dim/P"/>
</dbReference>
<evidence type="ECO:0000259" key="11">
    <source>
        <dbReference type="Pfam" id="PF07730"/>
    </source>
</evidence>
<evidence type="ECO:0000256" key="4">
    <source>
        <dbReference type="ARBA" id="ARBA00022679"/>
    </source>
</evidence>
<organism evidence="12 13">
    <name type="scientific">Saccharopolyspora spinosa</name>
    <dbReference type="NCBI Taxonomy" id="60894"/>
    <lineage>
        <taxon>Bacteria</taxon>
        <taxon>Bacillati</taxon>
        <taxon>Actinomycetota</taxon>
        <taxon>Actinomycetes</taxon>
        <taxon>Pseudonocardiales</taxon>
        <taxon>Pseudonocardiaceae</taxon>
        <taxon>Saccharopolyspora</taxon>
    </lineage>
</organism>
<dbReference type="GO" id="GO:0016020">
    <property type="term" value="C:membrane"/>
    <property type="evidence" value="ECO:0007669"/>
    <property type="project" value="InterPro"/>
</dbReference>
<feature type="transmembrane region" description="Helical" evidence="9">
    <location>
        <begin position="106"/>
        <end position="135"/>
    </location>
</feature>
<dbReference type="EC" id="2.7.13.3" evidence="2"/>
<dbReference type="Proteomes" id="UP000233786">
    <property type="component" value="Unassembled WGS sequence"/>
</dbReference>
<accession>A0A2N3XXI7</accession>
<keyword evidence="8" id="KW-0902">Two-component regulatory system</keyword>
<name>A0A2N3XXI7_SACSN</name>
<proteinExistence type="predicted"/>
<protein>
    <recommendedName>
        <fullName evidence="2">histidine kinase</fullName>
        <ecNumber evidence="2">2.7.13.3</ecNumber>
    </recommendedName>
</protein>
<dbReference type="EMBL" id="PJNB01000001">
    <property type="protein sequence ID" value="PKW15349.1"/>
    <property type="molecule type" value="Genomic_DNA"/>
</dbReference>
<feature type="transmembrane region" description="Helical" evidence="9">
    <location>
        <begin position="27"/>
        <end position="44"/>
    </location>
</feature>
<dbReference type="Pfam" id="PF07730">
    <property type="entry name" value="HisKA_3"/>
    <property type="match status" value="1"/>
</dbReference>
<evidence type="ECO:0000313" key="13">
    <source>
        <dbReference type="Proteomes" id="UP000233786"/>
    </source>
</evidence>
<reference evidence="12" key="1">
    <citation type="submission" date="2017-12" db="EMBL/GenBank/DDBJ databases">
        <title>Sequencing the genomes of 1000 Actinobacteria strains.</title>
        <authorList>
            <person name="Klenk H.-P."/>
        </authorList>
    </citation>
    <scope>NUCLEOTIDE SEQUENCE [LARGE SCALE GENOMIC DNA]</scope>
    <source>
        <strain evidence="12">DSM 44228</strain>
    </source>
</reference>
<keyword evidence="5" id="KW-0547">Nucleotide-binding</keyword>
<evidence type="ECO:0000256" key="2">
    <source>
        <dbReference type="ARBA" id="ARBA00012438"/>
    </source>
</evidence>
<evidence type="ECO:0000256" key="8">
    <source>
        <dbReference type="ARBA" id="ARBA00023012"/>
    </source>
</evidence>
<feature type="domain" description="Signal transduction histidine kinase subgroup 3 dimerisation and phosphoacceptor" evidence="11">
    <location>
        <begin position="200"/>
        <end position="265"/>
    </location>
</feature>
<evidence type="ECO:0000256" key="7">
    <source>
        <dbReference type="ARBA" id="ARBA00022840"/>
    </source>
</evidence>
<gene>
    <name evidence="12" type="ORF">A8926_3043</name>
</gene>
<evidence type="ECO:0000256" key="5">
    <source>
        <dbReference type="ARBA" id="ARBA00022741"/>
    </source>
</evidence>
<keyword evidence="4" id="KW-0808">Transferase</keyword>
<evidence type="ECO:0000313" key="12">
    <source>
        <dbReference type="EMBL" id="PKW15349.1"/>
    </source>
</evidence>
<evidence type="ECO:0000259" key="10">
    <source>
        <dbReference type="Pfam" id="PF02518"/>
    </source>
</evidence>
<dbReference type="InterPro" id="IPR036890">
    <property type="entry name" value="HATPase_C_sf"/>
</dbReference>
<comment type="caution">
    <text evidence="12">The sequence shown here is derived from an EMBL/GenBank/DDBJ whole genome shotgun (WGS) entry which is preliminary data.</text>
</comment>
<keyword evidence="9" id="KW-1133">Transmembrane helix</keyword>
<dbReference type="GO" id="GO:0046983">
    <property type="term" value="F:protein dimerization activity"/>
    <property type="evidence" value="ECO:0007669"/>
    <property type="project" value="InterPro"/>
</dbReference>
<dbReference type="InterPro" id="IPR003594">
    <property type="entry name" value="HATPase_dom"/>
</dbReference>
<feature type="transmembrane region" description="Helical" evidence="9">
    <location>
        <begin position="56"/>
        <end position="73"/>
    </location>
</feature>
<keyword evidence="6 12" id="KW-0418">Kinase</keyword>
<feature type="transmembrane region" description="Helical" evidence="9">
    <location>
        <begin position="79"/>
        <end position="99"/>
    </location>
</feature>